<evidence type="ECO:0000313" key="3">
    <source>
        <dbReference type="Proteomes" id="UP000093523"/>
    </source>
</evidence>
<dbReference type="EMBL" id="MAJU01000008">
    <property type="protein sequence ID" value="OCH22040.1"/>
    <property type="molecule type" value="Genomic_DNA"/>
</dbReference>
<protein>
    <recommendedName>
        <fullName evidence="4">DUF805 domain-containing protein</fullName>
    </recommendedName>
</protein>
<accession>A0A1B9P104</accession>
<gene>
    <name evidence="2" type="ORF">A6E04_09310</name>
</gene>
<proteinExistence type="predicted"/>
<comment type="caution">
    <text evidence="2">The sequence shown here is derived from an EMBL/GenBank/DDBJ whole genome shotgun (WGS) entry which is preliminary data.</text>
</comment>
<feature type="transmembrane region" description="Helical" evidence="1">
    <location>
        <begin position="48"/>
        <end position="69"/>
    </location>
</feature>
<dbReference type="Proteomes" id="UP000093523">
    <property type="component" value="Unassembled WGS sequence"/>
</dbReference>
<feature type="transmembrane region" description="Helical" evidence="1">
    <location>
        <begin position="81"/>
        <end position="98"/>
    </location>
</feature>
<organism evidence="2 3">
    <name type="scientific">Aliivibrio logei</name>
    <name type="common">Vibrio logei</name>
    <dbReference type="NCBI Taxonomy" id="688"/>
    <lineage>
        <taxon>Bacteria</taxon>
        <taxon>Pseudomonadati</taxon>
        <taxon>Pseudomonadota</taxon>
        <taxon>Gammaproteobacteria</taxon>
        <taxon>Vibrionales</taxon>
        <taxon>Vibrionaceae</taxon>
        <taxon>Aliivibrio</taxon>
    </lineage>
</organism>
<keyword evidence="1" id="KW-0812">Transmembrane</keyword>
<dbReference type="Pfam" id="PF05656">
    <property type="entry name" value="DUF805"/>
    <property type="match status" value="1"/>
</dbReference>
<dbReference type="AlphaFoldDB" id="A0A1B9P104"/>
<feature type="transmembrane region" description="Helical" evidence="1">
    <location>
        <begin position="17"/>
        <end position="36"/>
    </location>
</feature>
<reference evidence="2 3" key="1">
    <citation type="submission" date="2016-06" db="EMBL/GenBank/DDBJ databases">
        <authorList>
            <person name="Kjaerup R.B."/>
            <person name="Dalgaard T.S."/>
            <person name="Juul-Madsen H.R."/>
        </authorList>
    </citation>
    <scope>NUCLEOTIDE SEQUENCE [LARGE SCALE GENOMIC DNA]</scope>
    <source>
        <strain evidence="2 3">1S159</strain>
    </source>
</reference>
<evidence type="ECO:0000256" key="1">
    <source>
        <dbReference type="SAM" id="Phobius"/>
    </source>
</evidence>
<name>A0A1B9P104_ALILO</name>
<dbReference type="RefSeq" id="WP_065610652.1">
    <property type="nucleotide sequence ID" value="NZ_CAWMPN010000008.1"/>
</dbReference>
<dbReference type="PANTHER" id="PTHR34980">
    <property type="entry name" value="INNER MEMBRANE PROTEIN-RELATED-RELATED"/>
    <property type="match status" value="1"/>
</dbReference>
<evidence type="ECO:0000313" key="2">
    <source>
        <dbReference type="EMBL" id="OCH22040.1"/>
    </source>
</evidence>
<dbReference type="OrthoDB" id="9812349at2"/>
<dbReference type="GO" id="GO:0005886">
    <property type="term" value="C:plasma membrane"/>
    <property type="evidence" value="ECO:0007669"/>
    <property type="project" value="TreeGrafter"/>
</dbReference>
<sequence length="119" mass="13408">MKDILFSFQGRISRKQFWLGTLFMIVQSLVLFGLLSMTFDVETNAPSAAGLIVILIAFVLNTWESCALYIKRFHDRNKSGWWMLIGLVPFIGGLWLLVECGFLSGNDGDNNFGKSPKLN</sequence>
<dbReference type="InterPro" id="IPR008523">
    <property type="entry name" value="DUF805"/>
</dbReference>
<keyword evidence="1" id="KW-0472">Membrane</keyword>
<dbReference type="STRING" id="688.A6E04_09310"/>
<keyword evidence="1" id="KW-1133">Transmembrane helix</keyword>
<evidence type="ECO:0008006" key="4">
    <source>
        <dbReference type="Google" id="ProtNLM"/>
    </source>
</evidence>